<proteinExistence type="predicted"/>
<dbReference type="AlphaFoldDB" id="A0A0F9QVX8"/>
<evidence type="ECO:0000256" key="1">
    <source>
        <dbReference type="SAM" id="Phobius"/>
    </source>
</evidence>
<dbReference type="EMBL" id="LAZR01001217">
    <property type="protein sequence ID" value="KKN48510.1"/>
    <property type="molecule type" value="Genomic_DNA"/>
</dbReference>
<sequence>MEYKKILENKKGDLPDMLIFLITIFVFAIGLLILAFVIPLISEGLNTAALNQSAEGRSVINEIAELGNEGLQRGFLFLFTGFVAGLMISSFLIRTHPIFMFLYILFLGLTVFLGTFIGNAFEQVATSSALAATAADQGLITIIMQNIVLISVVVGALSMIIIFAKFSGVGSSDLGSGPI</sequence>
<protein>
    <submittedName>
        <fullName evidence="2">Uncharacterized protein</fullName>
    </submittedName>
</protein>
<feature type="transmembrane region" description="Helical" evidence="1">
    <location>
        <begin position="75"/>
        <end position="93"/>
    </location>
</feature>
<organism evidence="2">
    <name type="scientific">marine sediment metagenome</name>
    <dbReference type="NCBI Taxonomy" id="412755"/>
    <lineage>
        <taxon>unclassified sequences</taxon>
        <taxon>metagenomes</taxon>
        <taxon>ecological metagenomes</taxon>
    </lineage>
</organism>
<name>A0A0F9QVX8_9ZZZZ</name>
<keyword evidence="1" id="KW-0472">Membrane</keyword>
<gene>
    <name evidence="2" type="ORF">LCGC14_0652030</name>
</gene>
<keyword evidence="1" id="KW-0812">Transmembrane</keyword>
<comment type="caution">
    <text evidence="2">The sequence shown here is derived from an EMBL/GenBank/DDBJ whole genome shotgun (WGS) entry which is preliminary data.</text>
</comment>
<feature type="transmembrane region" description="Helical" evidence="1">
    <location>
        <begin position="138"/>
        <end position="164"/>
    </location>
</feature>
<feature type="transmembrane region" description="Helical" evidence="1">
    <location>
        <begin position="20"/>
        <end position="41"/>
    </location>
</feature>
<reference evidence="2" key="1">
    <citation type="journal article" date="2015" name="Nature">
        <title>Complex archaea that bridge the gap between prokaryotes and eukaryotes.</title>
        <authorList>
            <person name="Spang A."/>
            <person name="Saw J.H."/>
            <person name="Jorgensen S.L."/>
            <person name="Zaremba-Niedzwiedzka K."/>
            <person name="Martijn J."/>
            <person name="Lind A.E."/>
            <person name="van Eijk R."/>
            <person name="Schleper C."/>
            <person name="Guy L."/>
            <person name="Ettema T.J."/>
        </authorList>
    </citation>
    <scope>NUCLEOTIDE SEQUENCE</scope>
</reference>
<feature type="transmembrane region" description="Helical" evidence="1">
    <location>
        <begin position="100"/>
        <end position="118"/>
    </location>
</feature>
<keyword evidence="1" id="KW-1133">Transmembrane helix</keyword>
<evidence type="ECO:0000313" key="2">
    <source>
        <dbReference type="EMBL" id="KKN48510.1"/>
    </source>
</evidence>
<accession>A0A0F9QVX8</accession>